<dbReference type="Gramene" id="PNW79446">
    <property type="protein sequence ID" value="PNW79446"/>
    <property type="gene ID" value="CHLRE_09g415350v5"/>
</dbReference>
<dbReference type="AlphaFoldDB" id="A0A2K3DFZ0"/>
<organism evidence="2 3">
    <name type="scientific">Chlamydomonas reinhardtii</name>
    <name type="common">Chlamydomonas smithii</name>
    <dbReference type="NCBI Taxonomy" id="3055"/>
    <lineage>
        <taxon>Eukaryota</taxon>
        <taxon>Viridiplantae</taxon>
        <taxon>Chlorophyta</taxon>
        <taxon>core chlorophytes</taxon>
        <taxon>Chlorophyceae</taxon>
        <taxon>CS clade</taxon>
        <taxon>Chlamydomonadales</taxon>
        <taxon>Chlamydomonadaceae</taxon>
        <taxon>Chlamydomonas</taxon>
    </lineage>
</organism>
<evidence type="ECO:0000313" key="3">
    <source>
        <dbReference type="Proteomes" id="UP000006906"/>
    </source>
</evidence>
<accession>A0A2K3DFZ0</accession>
<reference evidence="2 3" key="1">
    <citation type="journal article" date="2007" name="Science">
        <title>The Chlamydomonas genome reveals the evolution of key animal and plant functions.</title>
        <authorList>
            <person name="Merchant S.S."/>
            <person name="Prochnik S.E."/>
            <person name="Vallon O."/>
            <person name="Harris E.H."/>
            <person name="Karpowicz S.J."/>
            <person name="Witman G.B."/>
            <person name="Terry A."/>
            <person name="Salamov A."/>
            <person name="Fritz-Laylin L.K."/>
            <person name="Marechal-Drouard L."/>
            <person name="Marshall W.F."/>
            <person name="Qu L.H."/>
            <person name="Nelson D.R."/>
            <person name="Sanderfoot A.A."/>
            <person name="Spalding M.H."/>
            <person name="Kapitonov V.V."/>
            <person name="Ren Q."/>
            <person name="Ferris P."/>
            <person name="Lindquist E."/>
            <person name="Shapiro H."/>
            <person name="Lucas S.M."/>
            <person name="Grimwood J."/>
            <person name="Schmutz J."/>
            <person name="Cardol P."/>
            <person name="Cerutti H."/>
            <person name="Chanfreau G."/>
            <person name="Chen C.L."/>
            <person name="Cognat V."/>
            <person name="Croft M.T."/>
            <person name="Dent R."/>
            <person name="Dutcher S."/>
            <person name="Fernandez E."/>
            <person name="Fukuzawa H."/>
            <person name="Gonzalez-Ballester D."/>
            <person name="Gonzalez-Halphen D."/>
            <person name="Hallmann A."/>
            <person name="Hanikenne M."/>
            <person name="Hippler M."/>
            <person name="Inwood W."/>
            <person name="Jabbari K."/>
            <person name="Kalanon M."/>
            <person name="Kuras R."/>
            <person name="Lefebvre P.A."/>
            <person name="Lemaire S.D."/>
            <person name="Lobanov A.V."/>
            <person name="Lohr M."/>
            <person name="Manuell A."/>
            <person name="Meier I."/>
            <person name="Mets L."/>
            <person name="Mittag M."/>
            <person name="Mittelmeier T."/>
            <person name="Moroney J.V."/>
            <person name="Moseley J."/>
            <person name="Napoli C."/>
            <person name="Nedelcu A.M."/>
            <person name="Niyogi K."/>
            <person name="Novoselov S.V."/>
            <person name="Paulsen I.T."/>
            <person name="Pazour G."/>
            <person name="Purton S."/>
            <person name="Ral J.P."/>
            <person name="Riano-Pachon D.M."/>
            <person name="Riekhof W."/>
            <person name="Rymarquis L."/>
            <person name="Schroda M."/>
            <person name="Stern D."/>
            <person name="Umen J."/>
            <person name="Willows R."/>
            <person name="Wilson N."/>
            <person name="Zimmer S.L."/>
            <person name="Allmer J."/>
            <person name="Balk J."/>
            <person name="Bisova K."/>
            <person name="Chen C.J."/>
            <person name="Elias M."/>
            <person name="Gendler K."/>
            <person name="Hauser C."/>
            <person name="Lamb M.R."/>
            <person name="Ledford H."/>
            <person name="Long J.C."/>
            <person name="Minagawa J."/>
            <person name="Page M.D."/>
            <person name="Pan J."/>
            <person name="Pootakham W."/>
            <person name="Roje S."/>
            <person name="Rose A."/>
            <person name="Stahlberg E."/>
            <person name="Terauchi A.M."/>
            <person name="Yang P."/>
            <person name="Ball S."/>
            <person name="Bowler C."/>
            <person name="Dieckmann C.L."/>
            <person name="Gladyshev V.N."/>
            <person name="Green P."/>
            <person name="Jorgensen R."/>
            <person name="Mayfield S."/>
            <person name="Mueller-Roeber B."/>
            <person name="Rajamani S."/>
            <person name="Sayre R.T."/>
            <person name="Brokstein P."/>
            <person name="Dubchak I."/>
            <person name="Goodstein D."/>
            <person name="Hornick L."/>
            <person name="Huang Y.W."/>
            <person name="Jhaveri J."/>
            <person name="Luo Y."/>
            <person name="Martinez D."/>
            <person name="Ngau W.C."/>
            <person name="Otillar B."/>
            <person name="Poliakov A."/>
            <person name="Porter A."/>
            <person name="Szajkowski L."/>
            <person name="Werner G."/>
            <person name="Zhou K."/>
            <person name="Grigoriev I.V."/>
            <person name="Rokhsar D.S."/>
            <person name="Grossman A.R."/>
        </authorList>
    </citation>
    <scope>NUCLEOTIDE SEQUENCE [LARGE SCALE GENOMIC DNA]</scope>
    <source>
        <strain evidence="3">CC-503</strain>
    </source>
</reference>
<evidence type="ECO:0000313" key="2">
    <source>
        <dbReference type="EMBL" id="PNW79446.1"/>
    </source>
</evidence>
<dbReference type="GeneID" id="5722361"/>
<dbReference type="PaxDb" id="3055-EDP00847"/>
<dbReference type="RefSeq" id="XP_001696739.2">
    <property type="nucleotide sequence ID" value="XM_001696687.2"/>
</dbReference>
<dbReference type="EMBL" id="CM008970">
    <property type="protein sequence ID" value="PNW79446.1"/>
    <property type="molecule type" value="Genomic_DNA"/>
</dbReference>
<evidence type="ECO:0000256" key="1">
    <source>
        <dbReference type="SAM" id="MobiDB-lite"/>
    </source>
</evidence>
<name>A0A2K3DFZ0_CHLRE</name>
<keyword evidence="3" id="KW-1185">Reference proteome</keyword>
<dbReference type="InParanoid" id="A0A2K3DFZ0"/>
<protein>
    <submittedName>
        <fullName evidence="2">Uncharacterized protein</fullName>
    </submittedName>
</protein>
<feature type="region of interest" description="Disordered" evidence="1">
    <location>
        <begin position="188"/>
        <end position="231"/>
    </location>
</feature>
<sequence length="231" mass="24851">MQKVWGFLEQFEGYLEAYPQFYSGPQYELGDDSQTSGSSATGTILFSLGGATIKVQYSGGYVMSPTLGSKPILHSVPPLPAPGCVAVVSTYQGAGVDVQAMAAALRMHGCAFHPTRLPVFSATQPSSWSQHLSKLRMGLAGGLAGGRPRKCECGDCPTCKSRDRMSRHLAAERAGVQLKQRKCECGDCPTCKNRDRKRRQRAVQRAAAQQPNKKRGAPSAAASQSKKRRSS</sequence>
<dbReference type="KEGG" id="cre:CHLRE_09g415350v5"/>
<proteinExistence type="predicted"/>
<gene>
    <name evidence="2" type="ORF">CHLRE_09g415350v5</name>
</gene>
<dbReference type="Proteomes" id="UP000006906">
    <property type="component" value="Chromosome 9"/>
</dbReference>